<evidence type="ECO:0000313" key="3">
    <source>
        <dbReference type="Proteomes" id="UP001562354"/>
    </source>
</evidence>
<evidence type="ECO:0000313" key="2">
    <source>
        <dbReference type="EMBL" id="KAL1297386.1"/>
    </source>
</evidence>
<feature type="domain" description="F-box" evidence="1">
    <location>
        <begin position="1"/>
        <end position="44"/>
    </location>
</feature>
<dbReference type="InterPro" id="IPR001810">
    <property type="entry name" value="F-box_dom"/>
</dbReference>
<comment type="caution">
    <text evidence="2">The sequence shown here is derived from an EMBL/GenBank/DDBJ whole genome shotgun (WGS) entry which is preliminary data.</text>
</comment>
<dbReference type="InterPro" id="IPR036322">
    <property type="entry name" value="WD40_repeat_dom_sf"/>
</dbReference>
<sequence>MLADLPTELLNHIIENSSASSISNLSQSSRALHGFVETEGWRTFNQTNFPSYNYPPYWRSAAHTLTTLSRNWQRRAFIAQYLQPGGDISAVSTGLPIKKWKRPGGQTMGFQSTVDSYQQHIGDKWHHRREVVAWSAGAELVVRIRLRTTATEKAFRDASPQDRQEKYDSCGTRIRWWSYRPFSAVEGRDDITSIKLVKPDTSKCLDADVSDLDDEVVIGTANGDLQLLRIPAEEDGPVKTYFVTNGVPVRSTSLCPAAGLDGDNGSLLAANLSDTKLALYKMEKDMFKIAPICEVDVMPQERKGARIWSTRFLNPRLLAVGLGPSVEPISIFTIRPEGIVAEPARKLNLNEDTESIESARASAVYPIEPLVDDNGDSGETNVFLSGGYDGVVRLHDLRSPSAYERAYRDPTDDAAVYSLLSRGRDKFVAGSSRHCLLKVFDLRVSGSSPYDYANLGGDSQKSSRASDWNIFINPREHYANSSWRGPDSWMRRSAEGSVYNLSSPSSTSPFVYAGVENAVVEFNFSAVHDRHPDPIFSPLEDTLKSRRVKDRKQTLFKNKRDVLNLAMYTQGNDGSIGAMKLRFQRSVDDPAAQRQSLAGLDERWHEVPPAT</sequence>
<keyword evidence="3" id="KW-1185">Reference proteome</keyword>
<protein>
    <recommendedName>
        <fullName evidence="1">F-box domain-containing protein</fullName>
    </recommendedName>
</protein>
<dbReference type="Gene3D" id="2.130.10.10">
    <property type="entry name" value="YVTN repeat-like/Quinoprotein amine dehydrogenase"/>
    <property type="match status" value="1"/>
</dbReference>
<gene>
    <name evidence="2" type="ORF">AAFC00_004924</name>
</gene>
<dbReference type="InterPro" id="IPR015943">
    <property type="entry name" value="WD40/YVTN_repeat-like_dom_sf"/>
</dbReference>
<organism evidence="2 3">
    <name type="scientific">Neodothiora populina</name>
    <dbReference type="NCBI Taxonomy" id="2781224"/>
    <lineage>
        <taxon>Eukaryota</taxon>
        <taxon>Fungi</taxon>
        <taxon>Dikarya</taxon>
        <taxon>Ascomycota</taxon>
        <taxon>Pezizomycotina</taxon>
        <taxon>Dothideomycetes</taxon>
        <taxon>Dothideomycetidae</taxon>
        <taxon>Dothideales</taxon>
        <taxon>Dothioraceae</taxon>
        <taxon>Neodothiora</taxon>
    </lineage>
</organism>
<dbReference type="EMBL" id="JBFMKM010000016">
    <property type="protein sequence ID" value="KAL1297386.1"/>
    <property type="molecule type" value="Genomic_DNA"/>
</dbReference>
<dbReference type="SUPFAM" id="SSF50978">
    <property type="entry name" value="WD40 repeat-like"/>
    <property type="match status" value="1"/>
</dbReference>
<proteinExistence type="predicted"/>
<dbReference type="GeneID" id="95978624"/>
<dbReference type="Proteomes" id="UP001562354">
    <property type="component" value="Unassembled WGS sequence"/>
</dbReference>
<accession>A0ABR3P3X8</accession>
<reference evidence="2 3" key="1">
    <citation type="submission" date="2024-07" db="EMBL/GenBank/DDBJ databases">
        <title>Draft sequence of the Neodothiora populina.</title>
        <authorList>
            <person name="Drown D.D."/>
            <person name="Schuette U.S."/>
            <person name="Buechlein A.B."/>
            <person name="Rusch D.R."/>
            <person name="Winton L.W."/>
            <person name="Adams G.A."/>
        </authorList>
    </citation>
    <scope>NUCLEOTIDE SEQUENCE [LARGE SCALE GENOMIC DNA]</scope>
    <source>
        <strain evidence="2 3">CPC 39397</strain>
    </source>
</reference>
<evidence type="ECO:0000259" key="1">
    <source>
        <dbReference type="PROSITE" id="PS50181"/>
    </source>
</evidence>
<name>A0ABR3P3X8_9PEZI</name>
<dbReference type="PROSITE" id="PS50181">
    <property type="entry name" value="FBOX"/>
    <property type="match status" value="1"/>
</dbReference>
<dbReference type="RefSeq" id="XP_069197068.1">
    <property type="nucleotide sequence ID" value="XM_069344636.1"/>
</dbReference>